<accession>A0A8T3BSN1</accession>
<dbReference type="GO" id="GO:0016020">
    <property type="term" value="C:membrane"/>
    <property type="evidence" value="ECO:0007669"/>
    <property type="project" value="TreeGrafter"/>
</dbReference>
<keyword evidence="4" id="KW-1133">Transmembrane helix</keyword>
<keyword evidence="4" id="KW-0472">Membrane</keyword>
<keyword evidence="1" id="KW-0645">Protease</keyword>
<feature type="compositionally biased region" description="Basic and acidic residues" evidence="3">
    <location>
        <begin position="26"/>
        <end position="38"/>
    </location>
</feature>
<keyword evidence="4" id="KW-0812">Transmembrane</keyword>
<dbReference type="Pfam" id="PF13962">
    <property type="entry name" value="PGG"/>
    <property type="match status" value="1"/>
</dbReference>
<dbReference type="Pfam" id="PF12796">
    <property type="entry name" value="Ank_2"/>
    <property type="match status" value="1"/>
</dbReference>
<evidence type="ECO:0000256" key="1">
    <source>
        <dbReference type="ARBA" id="ARBA00022750"/>
    </source>
</evidence>
<dbReference type="SMART" id="SM00248">
    <property type="entry name" value="ANK"/>
    <property type="match status" value="6"/>
</dbReference>
<evidence type="ECO:0000259" key="5">
    <source>
        <dbReference type="Pfam" id="PF07727"/>
    </source>
</evidence>
<dbReference type="PANTHER" id="PTHR24177:SF463">
    <property type="entry name" value="OS09G0331600 PROTEIN"/>
    <property type="match status" value="1"/>
</dbReference>
<sequence length="1288" mass="145047">MSLSARPIPTGKLPGANLGKFWSKSSTDRPRTIPDRPGRSWRKNSTSQLSLASEPLPAFTAQRGKDRGRGYHDRYSSRPPRGRTNTSRNNSSISPSIECQICGKYGHSSVKCWYRGDFNYQSPASAYFDELSQSSSDWLLDTGATAHLTADSNQLYNVIPYKGAQQVMVGNGDLLPITHTGEGLLPTPSRKLHLSSLHLVPQLTKNFISINRLTTDNSCAVTFDSRGYHIQDLTNNQTHLHGPTVRGLYPIQTKQRHPQVESACSAICSNTQLWHRRLGHPSHPFVETVYPFAELSTTQHPTSSALPSYTPPALLVPSFVQQSSSTNVSLPSSRVLLSVSNHHSPPKPSQLDLPLSIPSLSSSPPISSLPNIASPSATTIHSSDPPPNLSTHPMITRLRTAWRQAMSTEFAALQQQGTWMHKARLVALDCNQQHGLDYSQTFSPVAKLPTIRVFLIAAATFKWKVLQLDISNAFLHGTLTDTIFMSQPISFKDSLHPDYVCLLKKSLYGLKQSPRKWFETFSTFLITYGFHHSQADPSLLLYNHDSIVIYILVYVDDILLTGNDGSKITHLLSALHNRFNMKNLGCVSYFLGMKMVIGRRFNTPQLDSNPYGDPSALVEPIPIFCRKESFMRINQAIDNAIRRDEELYLRRHLEKLQKKAETLRSSHVLEAHYYAVNLSGDPLLSVLISYENTKLAQKLLKYMDEESLLEANLQGNTALHVAAAVGDKVMGIAKKLIDKNENLLKKRNENNETPLMRAALYGQRNMLWMLYDHDNEGSLIENNKDGANILHYAIMSNGPGLALDIAEKFPHLRLKRNVAGVTPLQLMVTIPGAFKSEMEFGLLEYFPITDQNDHDEEKPQLQRTKSFPPNNATMFDRLKLAKIPRLLLLLLRVLFPTIKYLEQQKRNHKETMALIECLAGDMMIDESDEEQESFDARQLRWNDSPLIIGAKMGLYKFVKKILEVYPQSVNILDVQGKNIIQVAILLGNQKIFELVTSKLTGRNAVFPSRLLYARDNKKNTILHYAAEVTVDVEVVGALQMQKDLQWFEKVETLMPRDLQYSRNAEEMTAQECFSENHKNMARKGKEQLTQLGQTCASLVAAFVFASSFSIPGSDDSGGGGNIYGKTAFIVFKNAFVFGLSCAATTLVLFLSLVTSSYREREFRRSIPTKLFFAVLSFVLALISLLVAFACNIFLQIYNGRRTGAKELIPFVCELTVFPAFVWFLLLYRGCSFGIISLFKQIRWRVIVVDAFYLLVRMLQIRWRVIVVDAFCLLVRMLQIRWRGVTASR</sequence>
<gene>
    <name evidence="8" type="ORF">KFK09_007764</name>
</gene>
<dbReference type="InterPro" id="IPR026961">
    <property type="entry name" value="PGG_dom"/>
</dbReference>
<feature type="repeat" description="ANK" evidence="2">
    <location>
        <begin position="714"/>
        <end position="748"/>
    </location>
</feature>
<keyword evidence="1" id="KW-0378">Hydrolase</keyword>
<feature type="compositionally biased region" description="Low complexity" evidence="3">
    <location>
        <begin position="77"/>
        <end position="93"/>
    </location>
</feature>
<feature type="transmembrane region" description="Helical" evidence="4">
    <location>
        <begin position="1170"/>
        <end position="1196"/>
    </location>
</feature>
<reference evidence="8" key="1">
    <citation type="journal article" date="2022" name="Front. Genet.">
        <title>Chromosome-Scale Assembly of the Dendrobium nobile Genome Provides Insights Into the Molecular Mechanism of the Biosynthesis of the Medicinal Active Ingredient of Dendrobium.</title>
        <authorList>
            <person name="Xu Q."/>
            <person name="Niu S.-C."/>
            <person name="Li K.-L."/>
            <person name="Zheng P.-J."/>
            <person name="Zhang X.-J."/>
            <person name="Jia Y."/>
            <person name="Liu Y."/>
            <person name="Niu Y.-X."/>
            <person name="Yu L.-H."/>
            <person name="Chen D.-F."/>
            <person name="Zhang G.-Q."/>
        </authorList>
    </citation>
    <scope>NUCLEOTIDE SEQUENCE</scope>
    <source>
        <tissue evidence="8">Leaf</tissue>
    </source>
</reference>
<feature type="region of interest" description="Disordered" evidence="3">
    <location>
        <begin position="1"/>
        <end position="93"/>
    </location>
</feature>
<feature type="domain" description="Retrovirus-related Pol polyprotein from transposon TNT 1-94-like beta-barrel" evidence="7">
    <location>
        <begin position="138"/>
        <end position="215"/>
    </location>
</feature>
<evidence type="ECO:0000259" key="7">
    <source>
        <dbReference type="Pfam" id="PF22936"/>
    </source>
</evidence>
<comment type="caution">
    <text evidence="8">The sequence shown here is derived from an EMBL/GenBank/DDBJ whole genome shotgun (WGS) entry which is preliminary data.</text>
</comment>
<dbReference type="Gene3D" id="1.25.40.20">
    <property type="entry name" value="Ankyrin repeat-containing domain"/>
    <property type="match status" value="2"/>
</dbReference>
<dbReference type="Pfam" id="PF07727">
    <property type="entry name" value="RVT_2"/>
    <property type="match status" value="1"/>
</dbReference>
<evidence type="ECO:0000256" key="4">
    <source>
        <dbReference type="SAM" id="Phobius"/>
    </source>
</evidence>
<proteinExistence type="predicted"/>
<name>A0A8T3BSN1_DENNO</name>
<organism evidence="8 9">
    <name type="scientific">Dendrobium nobile</name>
    <name type="common">Orchid</name>
    <dbReference type="NCBI Taxonomy" id="94219"/>
    <lineage>
        <taxon>Eukaryota</taxon>
        <taxon>Viridiplantae</taxon>
        <taxon>Streptophyta</taxon>
        <taxon>Embryophyta</taxon>
        <taxon>Tracheophyta</taxon>
        <taxon>Spermatophyta</taxon>
        <taxon>Magnoliopsida</taxon>
        <taxon>Liliopsida</taxon>
        <taxon>Asparagales</taxon>
        <taxon>Orchidaceae</taxon>
        <taxon>Epidendroideae</taxon>
        <taxon>Malaxideae</taxon>
        <taxon>Dendrobiinae</taxon>
        <taxon>Dendrobium</taxon>
    </lineage>
</organism>
<protein>
    <recommendedName>
        <fullName evidence="10">PGG domain-containing protein</fullName>
    </recommendedName>
</protein>
<feature type="region of interest" description="Disordered" evidence="3">
    <location>
        <begin position="371"/>
        <end position="392"/>
    </location>
</feature>
<dbReference type="OrthoDB" id="1923662at2759"/>
<dbReference type="SUPFAM" id="SSF48403">
    <property type="entry name" value="Ankyrin repeat"/>
    <property type="match status" value="1"/>
</dbReference>
<dbReference type="Pfam" id="PF22936">
    <property type="entry name" value="Pol_BBD"/>
    <property type="match status" value="1"/>
</dbReference>
<dbReference type="InterPro" id="IPR002110">
    <property type="entry name" value="Ankyrin_rpt"/>
</dbReference>
<feature type="domain" description="Reverse transcriptase Ty1/copia-type" evidence="5">
    <location>
        <begin position="419"/>
        <end position="595"/>
    </location>
</feature>
<dbReference type="SMR" id="A0A8T3BSN1"/>
<keyword evidence="2" id="KW-0040">ANK repeat</keyword>
<dbReference type="InterPro" id="IPR036770">
    <property type="entry name" value="Ankyrin_rpt-contain_sf"/>
</dbReference>
<evidence type="ECO:0000313" key="8">
    <source>
        <dbReference type="EMBL" id="KAI0520292.1"/>
    </source>
</evidence>
<dbReference type="PANTHER" id="PTHR24177">
    <property type="entry name" value="CASKIN"/>
    <property type="match status" value="1"/>
</dbReference>
<feature type="transmembrane region" description="Helical" evidence="4">
    <location>
        <begin position="1208"/>
        <end position="1229"/>
    </location>
</feature>
<keyword evidence="1" id="KW-0064">Aspartyl protease</keyword>
<feature type="domain" description="PGG" evidence="6">
    <location>
        <begin position="1089"/>
        <end position="1193"/>
    </location>
</feature>
<dbReference type="InterPro" id="IPR013103">
    <property type="entry name" value="RVT_2"/>
</dbReference>
<evidence type="ECO:0000259" key="6">
    <source>
        <dbReference type="Pfam" id="PF13962"/>
    </source>
</evidence>
<keyword evidence="9" id="KW-1185">Reference proteome</keyword>
<evidence type="ECO:0000256" key="3">
    <source>
        <dbReference type="SAM" id="MobiDB-lite"/>
    </source>
</evidence>
<dbReference type="Proteomes" id="UP000829196">
    <property type="component" value="Unassembled WGS sequence"/>
</dbReference>
<dbReference type="EMBL" id="JAGYWB010000006">
    <property type="protein sequence ID" value="KAI0520292.1"/>
    <property type="molecule type" value="Genomic_DNA"/>
</dbReference>
<dbReference type="PROSITE" id="PS50088">
    <property type="entry name" value="ANK_REPEAT"/>
    <property type="match status" value="1"/>
</dbReference>
<feature type="compositionally biased region" description="Basic and acidic residues" evidence="3">
    <location>
        <begin position="63"/>
        <end position="76"/>
    </location>
</feature>
<feature type="transmembrane region" description="Helical" evidence="4">
    <location>
        <begin position="1130"/>
        <end position="1150"/>
    </location>
</feature>
<evidence type="ECO:0000256" key="2">
    <source>
        <dbReference type="PROSITE-ProRule" id="PRU00023"/>
    </source>
</evidence>
<evidence type="ECO:0000313" key="9">
    <source>
        <dbReference type="Proteomes" id="UP000829196"/>
    </source>
</evidence>
<dbReference type="GO" id="GO:0004190">
    <property type="term" value="F:aspartic-type endopeptidase activity"/>
    <property type="evidence" value="ECO:0007669"/>
    <property type="project" value="UniProtKB-KW"/>
</dbReference>
<dbReference type="InterPro" id="IPR054722">
    <property type="entry name" value="PolX-like_BBD"/>
</dbReference>
<dbReference type="SUPFAM" id="SSF56672">
    <property type="entry name" value="DNA/RNA polymerases"/>
    <property type="match status" value="1"/>
</dbReference>
<evidence type="ECO:0008006" key="10">
    <source>
        <dbReference type="Google" id="ProtNLM"/>
    </source>
</evidence>
<dbReference type="InterPro" id="IPR043502">
    <property type="entry name" value="DNA/RNA_pol_sf"/>
</dbReference>